<keyword evidence="5 8" id="KW-1133">Transmembrane helix</keyword>
<feature type="compositionally biased region" description="Pro residues" evidence="9">
    <location>
        <begin position="456"/>
        <end position="467"/>
    </location>
</feature>
<reference evidence="11 12" key="1">
    <citation type="journal article" date="2015" name="Genome Biol. Evol.">
        <title>Phylogenomic analyses indicate that early fungi evolved digesting cell walls of algal ancestors of land plants.</title>
        <authorList>
            <person name="Chang Y."/>
            <person name="Wang S."/>
            <person name="Sekimoto S."/>
            <person name="Aerts A.L."/>
            <person name="Choi C."/>
            <person name="Clum A."/>
            <person name="LaButti K.M."/>
            <person name="Lindquist E.A."/>
            <person name="Yee Ngan C."/>
            <person name="Ohm R.A."/>
            <person name="Salamov A.A."/>
            <person name="Grigoriev I.V."/>
            <person name="Spatafora J.W."/>
            <person name="Berbee M.L."/>
        </authorList>
    </citation>
    <scope>NUCLEOTIDE SEQUENCE [LARGE SCALE GENOMIC DNA]</scope>
    <source>
        <strain evidence="11 12">JEL478</strain>
    </source>
</reference>
<evidence type="ECO:0000256" key="8">
    <source>
        <dbReference type="RuleBase" id="RU362002"/>
    </source>
</evidence>
<dbReference type="SUPFAM" id="SSF111352">
    <property type="entry name" value="Ammonium transporter"/>
    <property type="match status" value="1"/>
</dbReference>
<accession>A0A139AN25</accession>
<name>A0A139AN25_GONPJ</name>
<evidence type="ECO:0000256" key="3">
    <source>
        <dbReference type="ARBA" id="ARBA00022448"/>
    </source>
</evidence>
<keyword evidence="6 8" id="KW-0472">Membrane</keyword>
<dbReference type="EMBL" id="KQ965743">
    <property type="protein sequence ID" value="KXS18147.1"/>
    <property type="molecule type" value="Genomic_DNA"/>
</dbReference>
<evidence type="ECO:0000256" key="9">
    <source>
        <dbReference type="SAM" id="MobiDB-lite"/>
    </source>
</evidence>
<proteinExistence type="inferred from homology"/>
<keyword evidence="3 8" id="KW-0813">Transport</keyword>
<dbReference type="Pfam" id="PF00909">
    <property type="entry name" value="Ammonium_transp"/>
    <property type="match status" value="1"/>
</dbReference>
<dbReference type="Proteomes" id="UP000070544">
    <property type="component" value="Unassembled WGS sequence"/>
</dbReference>
<feature type="transmembrane region" description="Helical" evidence="8">
    <location>
        <begin position="171"/>
        <end position="195"/>
    </location>
</feature>
<feature type="transmembrane region" description="Helical" evidence="8">
    <location>
        <begin position="20"/>
        <end position="40"/>
    </location>
</feature>
<sequence length="491" mass="52225">MSSDACPPPVSGSPSGSDTLFVMFCAVLVFLMTPGLGYFYSGMARSKNALSLIMLCFLCCAVVSLQWILFGFSLAFSDTGGAFWSNCDYCLFRNVGLTTLSNYPQVSTMTFQLYQLMFAIITPAIVFGSGAERIRLMPCIIFVFVWVTFVYCPIAYWAWSANGWLSVMGYLDYAGGAAVETCSGFSGLALALVLGRRKHMDDFKASSIANVFLGTALLWFGWFGFNSGAGLASTTRAASAMTATNASAASGGLVWLILDYLGHRKLSGLGFCSGAVAGLVGITPGAGFLTIPSAVLVGAVVSTVTNGFVRLKTRLGYDDTLDAFNVHGIGGVCGTILTGVLGQKYVKALDQFTASTPQVMLCVDSQPGLGWIDGNWIQVPKQLAGVAAAASWSFVLTYFIVTVLQRVPGLQLRLPHESEILGTDQTEMGEVSYDYVESIGSISQLSREDLKLGALPPSPSEKPPQSPTPKKSEDTAAPTEPQAPNTEEAEK</sequence>
<evidence type="ECO:0000256" key="4">
    <source>
        <dbReference type="ARBA" id="ARBA00022692"/>
    </source>
</evidence>
<dbReference type="PANTHER" id="PTHR43029:SF10">
    <property type="entry name" value="AMMONIUM TRANSPORTER MEP2"/>
    <property type="match status" value="1"/>
</dbReference>
<feature type="transmembrane region" description="Helical" evidence="8">
    <location>
        <begin position="109"/>
        <end position="127"/>
    </location>
</feature>
<dbReference type="InterPro" id="IPR001905">
    <property type="entry name" value="Ammonium_transpt"/>
</dbReference>
<evidence type="ECO:0000313" key="12">
    <source>
        <dbReference type="Proteomes" id="UP000070544"/>
    </source>
</evidence>
<feature type="transmembrane region" description="Helical" evidence="8">
    <location>
        <begin position="52"/>
        <end position="76"/>
    </location>
</feature>
<dbReference type="InterPro" id="IPR029020">
    <property type="entry name" value="Ammonium/urea_transptr"/>
</dbReference>
<comment type="subcellular location">
    <subcellularLocation>
        <location evidence="8">Cell membrane</location>
        <topology evidence="8">Multi-pass membrane protein</topology>
    </subcellularLocation>
    <subcellularLocation>
        <location evidence="1">Membrane</location>
        <topology evidence="1">Multi-pass membrane protein</topology>
    </subcellularLocation>
</comment>
<dbReference type="InterPro" id="IPR024041">
    <property type="entry name" value="NH4_transpt_AmtB-like_dom"/>
</dbReference>
<feature type="region of interest" description="Disordered" evidence="9">
    <location>
        <begin position="450"/>
        <end position="491"/>
    </location>
</feature>
<evidence type="ECO:0000256" key="6">
    <source>
        <dbReference type="ARBA" id="ARBA00023136"/>
    </source>
</evidence>
<dbReference type="STRING" id="1344416.A0A139AN25"/>
<dbReference type="GO" id="GO:0005886">
    <property type="term" value="C:plasma membrane"/>
    <property type="evidence" value="ECO:0007669"/>
    <property type="project" value="UniProtKB-SubCell"/>
</dbReference>
<dbReference type="AlphaFoldDB" id="A0A139AN25"/>
<evidence type="ECO:0000259" key="10">
    <source>
        <dbReference type="Pfam" id="PF00909"/>
    </source>
</evidence>
<dbReference type="OMA" id="IRIFMPL"/>
<evidence type="ECO:0000256" key="2">
    <source>
        <dbReference type="ARBA" id="ARBA00005887"/>
    </source>
</evidence>
<dbReference type="NCBIfam" id="TIGR00836">
    <property type="entry name" value="amt"/>
    <property type="match status" value="1"/>
</dbReference>
<keyword evidence="4 8" id="KW-0812">Transmembrane</keyword>
<feature type="transmembrane region" description="Helical" evidence="8">
    <location>
        <begin position="207"/>
        <end position="225"/>
    </location>
</feature>
<dbReference type="PANTHER" id="PTHR43029">
    <property type="entry name" value="AMMONIUM TRANSPORTER MEP2"/>
    <property type="match status" value="1"/>
</dbReference>
<gene>
    <name evidence="11" type="ORF">M427DRAFT_67963</name>
</gene>
<dbReference type="GO" id="GO:0008519">
    <property type="term" value="F:ammonium channel activity"/>
    <property type="evidence" value="ECO:0007669"/>
    <property type="project" value="InterPro"/>
</dbReference>
<evidence type="ECO:0000256" key="1">
    <source>
        <dbReference type="ARBA" id="ARBA00004141"/>
    </source>
</evidence>
<evidence type="ECO:0000313" key="11">
    <source>
        <dbReference type="EMBL" id="KXS18147.1"/>
    </source>
</evidence>
<evidence type="ECO:0000256" key="5">
    <source>
        <dbReference type="ARBA" id="ARBA00022989"/>
    </source>
</evidence>
<comment type="similarity">
    <text evidence="2 8">Belongs to the ammonia transporter channel (TC 1.A.11.2) family.</text>
</comment>
<dbReference type="OrthoDB" id="534912at2759"/>
<protein>
    <recommendedName>
        <fullName evidence="8">Ammonium transporter</fullName>
    </recommendedName>
</protein>
<feature type="transmembrane region" description="Helical" evidence="8">
    <location>
        <begin position="321"/>
        <end position="342"/>
    </location>
</feature>
<feature type="transmembrane region" description="Helical" evidence="8">
    <location>
        <begin position="139"/>
        <end position="159"/>
    </location>
</feature>
<keyword evidence="12" id="KW-1185">Reference proteome</keyword>
<feature type="domain" description="Ammonium transporter AmtB-like" evidence="10">
    <location>
        <begin position="21"/>
        <end position="433"/>
    </location>
</feature>
<organism evidence="11 12">
    <name type="scientific">Gonapodya prolifera (strain JEL478)</name>
    <name type="common">Monoblepharis prolifera</name>
    <dbReference type="NCBI Taxonomy" id="1344416"/>
    <lineage>
        <taxon>Eukaryota</taxon>
        <taxon>Fungi</taxon>
        <taxon>Fungi incertae sedis</taxon>
        <taxon>Chytridiomycota</taxon>
        <taxon>Chytridiomycota incertae sedis</taxon>
        <taxon>Monoblepharidomycetes</taxon>
        <taxon>Monoblepharidales</taxon>
        <taxon>Gonapodyaceae</taxon>
        <taxon>Gonapodya</taxon>
    </lineage>
</organism>
<keyword evidence="7 8" id="KW-0924">Ammonia transport</keyword>
<feature type="transmembrane region" description="Helical" evidence="8">
    <location>
        <begin position="383"/>
        <end position="404"/>
    </location>
</feature>
<feature type="transmembrane region" description="Helical" evidence="8">
    <location>
        <begin position="237"/>
        <end position="258"/>
    </location>
</feature>
<dbReference type="InterPro" id="IPR018047">
    <property type="entry name" value="Ammonium_transpt_CS"/>
</dbReference>
<dbReference type="Gene3D" id="1.10.3430.10">
    <property type="entry name" value="Ammonium transporter AmtB like domains"/>
    <property type="match status" value="1"/>
</dbReference>
<dbReference type="PROSITE" id="PS01219">
    <property type="entry name" value="AMMONIUM_TRANSP"/>
    <property type="match status" value="1"/>
</dbReference>
<evidence type="ECO:0000256" key="7">
    <source>
        <dbReference type="ARBA" id="ARBA00023177"/>
    </source>
</evidence>
<feature type="transmembrane region" description="Helical" evidence="8">
    <location>
        <begin position="265"/>
        <end position="282"/>
    </location>
</feature>